<comment type="cofactor">
    <cofactor evidence="2 7">
        <name>NAD(+)</name>
        <dbReference type="ChEBI" id="CHEBI:57540"/>
    </cofactor>
</comment>
<dbReference type="FunFam" id="3.40.50.720:FF:000304">
    <property type="entry name" value="UDP-glucose 4,6-dehydratase"/>
    <property type="match status" value="1"/>
</dbReference>
<protein>
    <recommendedName>
        <fullName evidence="4 7">dTDP-glucose 4,6-dehydratase</fullName>
        <ecNumber evidence="4 7">4.2.1.46</ecNumber>
    </recommendedName>
</protein>
<evidence type="ECO:0000256" key="6">
    <source>
        <dbReference type="ARBA" id="ARBA00023239"/>
    </source>
</evidence>
<name>A0A0G1DM20_9BACT</name>
<evidence type="ECO:0000256" key="1">
    <source>
        <dbReference type="ARBA" id="ARBA00001539"/>
    </source>
</evidence>
<evidence type="ECO:0000313" key="9">
    <source>
        <dbReference type="EMBL" id="KKS98674.1"/>
    </source>
</evidence>
<sequence length="336" mass="38914">MNILVTGGAGFIGTNFIRYWLEKYSQDKIVNYDVLTYAGNPDSLADFEGSSRYRFIQGDINNRELVSEAMKDAEMVVHFAAETHVDRSIADPQVFLRTNVLGTQVLLEQAVKNKVGHFHHISTDEVYGTLSLAGRKKFNEDTRYRPRSPYAASKAASDHLVLAYYETYGLPVTITNCSNNYGPYQHPEKLIPLTITNLLEGLKVPVYGDGRNVRDWLYVDDHCRAIDLVLKKGQPGRVYCVGGLTSDISNLEVVKKILKLMDKDEKQLEFVKDRVGHDLKYALDWSRIKNELGWQPKADFDKRLRETVDWYLEHKSWWKKLKGRQFREYYRKQYQQ</sequence>
<comment type="caution">
    <text evidence="9">The sequence shown here is derived from an EMBL/GenBank/DDBJ whole genome shotgun (WGS) entry which is preliminary data.</text>
</comment>
<proteinExistence type="inferred from homology"/>
<keyword evidence="6 7" id="KW-0456">Lyase</keyword>
<dbReference type="PANTHER" id="PTHR43000">
    <property type="entry name" value="DTDP-D-GLUCOSE 4,6-DEHYDRATASE-RELATED"/>
    <property type="match status" value="1"/>
</dbReference>
<evidence type="ECO:0000256" key="7">
    <source>
        <dbReference type="RuleBase" id="RU004473"/>
    </source>
</evidence>
<dbReference type="CDD" id="cd05246">
    <property type="entry name" value="dTDP_GD_SDR_e"/>
    <property type="match status" value="1"/>
</dbReference>
<dbReference type="Proteomes" id="UP000034894">
    <property type="component" value="Unassembled WGS sequence"/>
</dbReference>
<reference evidence="9 10" key="1">
    <citation type="journal article" date="2015" name="Nature">
        <title>rRNA introns, odd ribosomes, and small enigmatic genomes across a large radiation of phyla.</title>
        <authorList>
            <person name="Brown C.T."/>
            <person name="Hug L.A."/>
            <person name="Thomas B.C."/>
            <person name="Sharon I."/>
            <person name="Castelle C.J."/>
            <person name="Singh A."/>
            <person name="Wilkins M.J."/>
            <person name="Williams K.H."/>
            <person name="Banfield J.F."/>
        </authorList>
    </citation>
    <scope>NUCLEOTIDE SEQUENCE [LARGE SCALE GENOMIC DNA]</scope>
</reference>
<dbReference type="InterPro" id="IPR016040">
    <property type="entry name" value="NAD(P)-bd_dom"/>
</dbReference>
<dbReference type="GO" id="GO:0009225">
    <property type="term" value="P:nucleotide-sugar metabolic process"/>
    <property type="evidence" value="ECO:0007669"/>
    <property type="project" value="InterPro"/>
</dbReference>
<dbReference type="EC" id="4.2.1.46" evidence="4 7"/>
<keyword evidence="5" id="KW-0520">NAD</keyword>
<dbReference type="Pfam" id="PF16363">
    <property type="entry name" value="GDP_Man_Dehyd"/>
    <property type="match status" value="1"/>
</dbReference>
<dbReference type="Gene3D" id="3.90.25.10">
    <property type="entry name" value="UDP-galactose 4-epimerase, domain 1"/>
    <property type="match status" value="1"/>
</dbReference>
<dbReference type="Gene3D" id="3.40.50.720">
    <property type="entry name" value="NAD(P)-binding Rossmann-like Domain"/>
    <property type="match status" value="1"/>
</dbReference>
<evidence type="ECO:0000256" key="4">
    <source>
        <dbReference type="ARBA" id="ARBA00011990"/>
    </source>
</evidence>
<organism evidence="9 10">
    <name type="scientific">Candidatus Gottesmanbacteria bacterium GW2011_GWA2_43_14</name>
    <dbReference type="NCBI Taxonomy" id="1618443"/>
    <lineage>
        <taxon>Bacteria</taxon>
        <taxon>Candidatus Gottesmaniibacteriota</taxon>
    </lineage>
</organism>
<dbReference type="PATRIC" id="fig|1618443.3.peg.195"/>
<evidence type="ECO:0000256" key="3">
    <source>
        <dbReference type="ARBA" id="ARBA00008178"/>
    </source>
</evidence>
<feature type="domain" description="NAD(P)-binding" evidence="8">
    <location>
        <begin position="4"/>
        <end position="307"/>
    </location>
</feature>
<comment type="similarity">
    <text evidence="3 7">Belongs to the NAD(P)-dependent epimerase/dehydratase family. dTDP-glucose dehydratase subfamily.</text>
</comment>
<dbReference type="AlphaFoldDB" id="A0A0G1DM20"/>
<evidence type="ECO:0000259" key="8">
    <source>
        <dbReference type="Pfam" id="PF16363"/>
    </source>
</evidence>
<gene>
    <name evidence="9" type="ORF">UV73_C0001G0195</name>
</gene>
<dbReference type="InterPro" id="IPR005888">
    <property type="entry name" value="dTDP_Gluc_deHydtase"/>
</dbReference>
<dbReference type="NCBIfam" id="TIGR01181">
    <property type="entry name" value="dTDP_gluc_dehyt"/>
    <property type="match status" value="1"/>
</dbReference>
<dbReference type="InterPro" id="IPR036291">
    <property type="entry name" value="NAD(P)-bd_dom_sf"/>
</dbReference>
<comment type="catalytic activity">
    <reaction evidence="1 7">
        <text>dTDP-alpha-D-glucose = dTDP-4-dehydro-6-deoxy-alpha-D-glucose + H2O</text>
        <dbReference type="Rhea" id="RHEA:17221"/>
        <dbReference type="ChEBI" id="CHEBI:15377"/>
        <dbReference type="ChEBI" id="CHEBI:57477"/>
        <dbReference type="ChEBI" id="CHEBI:57649"/>
        <dbReference type="EC" id="4.2.1.46"/>
    </reaction>
</comment>
<dbReference type="GO" id="GO:0008460">
    <property type="term" value="F:dTDP-glucose 4,6-dehydratase activity"/>
    <property type="evidence" value="ECO:0007669"/>
    <property type="project" value="UniProtKB-EC"/>
</dbReference>
<evidence type="ECO:0000256" key="5">
    <source>
        <dbReference type="ARBA" id="ARBA00023027"/>
    </source>
</evidence>
<accession>A0A0G1DM20</accession>
<dbReference type="EMBL" id="LCFP01000001">
    <property type="protein sequence ID" value="KKS98674.1"/>
    <property type="molecule type" value="Genomic_DNA"/>
</dbReference>
<dbReference type="STRING" id="1618443.UV73_C0001G0195"/>
<evidence type="ECO:0000256" key="2">
    <source>
        <dbReference type="ARBA" id="ARBA00001911"/>
    </source>
</evidence>
<evidence type="ECO:0000313" key="10">
    <source>
        <dbReference type="Proteomes" id="UP000034894"/>
    </source>
</evidence>
<dbReference type="SUPFAM" id="SSF51735">
    <property type="entry name" value="NAD(P)-binding Rossmann-fold domains"/>
    <property type="match status" value="1"/>
</dbReference>